<dbReference type="HOGENOM" id="CLU_1000684_0_0_11"/>
<evidence type="ECO:0000313" key="2">
    <source>
        <dbReference type="Proteomes" id="UP000008710"/>
    </source>
</evidence>
<evidence type="ECO:0000313" key="1">
    <source>
        <dbReference type="EMBL" id="ABH00657.1"/>
    </source>
</evidence>
<dbReference type="eggNOG" id="ENOG5034BNV">
    <property type="taxonomic scope" value="Bacteria"/>
</dbReference>
<sequence length="278" mass="30842">MQPGITPAQRSSHVRTRYVHRPRRRFGRPLRSGTPVQPRARPLLRAPRRLSSATQYQRARAPGRVLGPVLGVPDRYRDAHAHPVRLHLDAVGTSPADLAQSHTAAVAGTSQPPATGAQWTRENTTSSLGSAVMNMLGENELSVTDRWLAAVPQLPGLTDPAAQVAERLVLLLHYGIDWSERNWVAARRGDYWDNLLPTRIRLATYNSINLHQWWTTSAARLGSSPRTDEQRGELAILLMCEPRPVLQVMRDQTTALTLRTRIVADAVRAARTEHGLAS</sequence>
<protein>
    <submittedName>
        <fullName evidence="1">Uncharacterized protein</fullName>
    </submittedName>
</protein>
<dbReference type="KEGG" id="rha:RHA1_ro11010"/>
<dbReference type="EMBL" id="CP000434">
    <property type="protein sequence ID" value="ABH00657.1"/>
    <property type="molecule type" value="Genomic_DNA"/>
</dbReference>
<dbReference type="Proteomes" id="UP000008710">
    <property type="component" value="Plasmid pRHL3"/>
</dbReference>
<geneLocation type="plasmid" evidence="1 2">
    <name>pRHL3</name>
</geneLocation>
<dbReference type="AlphaFoldDB" id="Q0RVM9"/>
<reference evidence="2" key="1">
    <citation type="journal article" date="2006" name="Proc. Natl. Acad. Sci. U.S.A.">
        <title>The complete genome of Rhodococcus sp. RHA1 provides insights into a catabolic powerhouse.</title>
        <authorList>
            <person name="McLeod M.P."/>
            <person name="Warren R.L."/>
            <person name="Hsiao W.W.L."/>
            <person name="Araki N."/>
            <person name="Myhre M."/>
            <person name="Fernandes C."/>
            <person name="Miyazawa D."/>
            <person name="Wong W."/>
            <person name="Lillquist A.L."/>
            <person name="Wang D."/>
            <person name="Dosanjh M."/>
            <person name="Hara H."/>
            <person name="Petrescu A."/>
            <person name="Morin R.D."/>
            <person name="Yang G."/>
            <person name="Stott J.M."/>
            <person name="Schein J.E."/>
            <person name="Shin H."/>
            <person name="Smailus D."/>
            <person name="Siddiqui A.S."/>
            <person name="Marra M.A."/>
            <person name="Jones S.J.M."/>
            <person name="Holt R."/>
            <person name="Brinkman F.S.L."/>
            <person name="Miyauchi K."/>
            <person name="Fukuda M."/>
            <person name="Davies J.E."/>
            <person name="Mohn W.W."/>
            <person name="Eltis L.D."/>
        </authorList>
    </citation>
    <scope>NUCLEOTIDE SEQUENCE [LARGE SCALE GENOMIC DNA]</scope>
    <source>
        <strain evidence="2">RHA1</strain>
    </source>
</reference>
<proteinExistence type="predicted"/>
<organism evidence="1 2">
    <name type="scientific">Rhodococcus jostii (strain RHA1)</name>
    <dbReference type="NCBI Taxonomy" id="101510"/>
    <lineage>
        <taxon>Bacteria</taxon>
        <taxon>Bacillati</taxon>
        <taxon>Actinomycetota</taxon>
        <taxon>Actinomycetes</taxon>
        <taxon>Mycobacteriales</taxon>
        <taxon>Nocardiaceae</taxon>
        <taxon>Rhodococcus</taxon>
    </lineage>
</organism>
<gene>
    <name evidence="1" type="ordered locus">RHA1_ro11010</name>
</gene>
<name>Q0RVM9_RHOJR</name>
<accession>Q0RVM9</accession>
<keyword evidence="1" id="KW-0614">Plasmid</keyword>